<evidence type="ECO:0000256" key="3">
    <source>
        <dbReference type="PROSITE-ProRule" id="PRU00023"/>
    </source>
</evidence>
<dbReference type="AlphaFoldDB" id="A0A8H4HG87"/>
<keyword evidence="5" id="KW-1185">Reference proteome</keyword>
<evidence type="ECO:0000256" key="2">
    <source>
        <dbReference type="ARBA" id="ARBA00023043"/>
    </source>
</evidence>
<dbReference type="PROSITE" id="PS50297">
    <property type="entry name" value="ANK_REP_REGION"/>
    <property type="match status" value="4"/>
</dbReference>
<dbReference type="SUPFAM" id="SSF48403">
    <property type="entry name" value="Ankyrin repeat"/>
    <property type="match status" value="2"/>
</dbReference>
<evidence type="ECO:0000313" key="5">
    <source>
        <dbReference type="Proteomes" id="UP000653565"/>
    </source>
</evidence>
<dbReference type="Pfam" id="PF00023">
    <property type="entry name" value="Ank"/>
    <property type="match status" value="1"/>
</dbReference>
<dbReference type="Pfam" id="PF12796">
    <property type="entry name" value="Ank_2"/>
    <property type="match status" value="3"/>
</dbReference>
<feature type="repeat" description="ANK" evidence="3">
    <location>
        <begin position="230"/>
        <end position="262"/>
    </location>
</feature>
<dbReference type="Gene3D" id="1.25.40.20">
    <property type="entry name" value="Ankyrin repeat-containing domain"/>
    <property type="match status" value="5"/>
</dbReference>
<dbReference type="InterPro" id="IPR051165">
    <property type="entry name" value="Multifunctional_ANK_Repeat"/>
</dbReference>
<dbReference type="InterPro" id="IPR036770">
    <property type="entry name" value="Ankyrin_rpt-contain_sf"/>
</dbReference>
<reference evidence="4" key="2">
    <citation type="submission" date="2020-04" db="EMBL/GenBank/DDBJ databases">
        <authorList>
            <person name="Santos R.A.C."/>
            <person name="Steenwyk J.L."/>
            <person name="Rivero-Menendez O."/>
            <person name="Mead M.E."/>
            <person name="Silva L.P."/>
            <person name="Bastos R.W."/>
            <person name="Alastruey-Izquierdo A."/>
            <person name="Goldman G.H."/>
            <person name="Rokas A."/>
        </authorList>
    </citation>
    <scope>NUCLEOTIDE SEQUENCE</scope>
    <source>
        <strain evidence="4">CNM-CM6805</strain>
    </source>
</reference>
<accession>A0A8H4HG87</accession>
<dbReference type="PROSITE" id="PS50088">
    <property type="entry name" value="ANK_REPEAT"/>
    <property type="match status" value="5"/>
</dbReference>
<dbReference type="SMART" id="SM00248">
    <property type="entry name" value="ANK"/>
    <property type="match status" value="13"/>
</dbReference>
<reference evidence="4" key="1">
    <citation type="journal article" date="2020" name="bioRxiv">
        <title>Genomic and phenotypic heterogeneity of clinical isolates of the human pathogens Aspergillus fumigatus, Aspergillus lentulus and Aspergillus fumigatiaffinis.</title>
        <authorList>
            <person name="dos Santos R.A.C."/>
            <person name="Steenwyk J.L."/>
            <person name="Rivero-Menendez O."/>
            <person name="Mead M.E."/>
            <person name="Silva L.P."/>
            <person name="Bastos R.W."/>
            <person name="Alastruey-Izquierdo A."/>
            <person name="Goldman G.H."/>
            <person name="Rokas A."/>
        </authorList>
    </citation>
    <scope>NUCLEOTIDE SEQUENCE</scope>
    <source>
        <strain evidence="4">CNM-CM6805</strain>
    </source>
</reference>
<dbReference type="Pfam" id="PF13637">
    <property type="entry name" value="Ank_4"/>
    <property type="match status" value="1"/>
</dbReference>
<feature type="repeat" description="ANK" evidence="3">
    <location>
        <begin position="537"/>
        <end position="569"/>
    </location>
</feature>
<protein>
    <submittedName>
        <fullName evidence="4">Uncharacterized protein</fullName>
    </submittedName>
</protein>
<dbReference type="Proteomes" id="UP000653565">
    <property type="component" value="Unassembled WGS sequence"/>
</dbReference>
<evidence type="ECO:0000256" key="1">
    <source>
        <dbReference type="ARBA" id="ARBA00022737"/>
    </source>
</evidence>
<gene>
    <name evidence="4" type="ORF">CNMCM6805_002042</name>
</gene>
<dbReference type="EMBL" id="JAAAPX010000014">
    <property type="protein sequence ID" value="KAF4242934.1"/>
    <property type="molecule type" value="Genomic_DNA"/>
</dbReference>
<feature type="repeat" description="ANK" evidence="3">
    <location>
        <begin position="202"/>
        <end position="229"/>
    </location>
</feature>
<dbReference type="PANTHER" id="PTHR24123:SF33">
    <property type="entry name" value="PROTEIN HOS4"/>
    <property type="match status" value="1"/>
</dbReference>
<keyword evidence="1" id="KW-0677">Repeat</keyword>
<dbReference type="PANTHER" id="PTHR24123">
    <property type="entry name" value="ANKYRIN REPEAT-CONTAINING"/>
    <property type="match status" value="1"/>
</dbReference>
<sequence length="620" mass="68148">MDLLSLPNELMLEIAKHLQNQAWLNTFTRTNRFIFSVVNPYIHRYNADYHQHTALAFGVCGGLENVVRRSLGAKPSDINAKIGSIIPVCGESFHTPLCYAVVHGQMRVIELLLDEYGADIEQHCCTSVTMLIWVVHMGMLELTKLLVGKGANIYAEDGAGARPIHHAAWSGNVESMAFLIQEGADVHQTAPGEAPGEIWSCLHLMVLRGKMEGVKLLVEQGVDIDMVRARGTTPVKMAVDYGHFDIASYLLAHGAKVPEDQDFFVSCATHGYAEGLRLALDKVVSIDDEDSEGYTAIFNAVAHGHVEAVRVLLDRGASVIIENEGSAIPIAAAHGHCRALEMLLDHVDRSGDDRVMSYGNAFQLAMWNRHWDCAEELLNRGAELNSKIYDELPLSYAARLGEEKIARALLAKGADQTRHGDDPTLLFWVVKNLSIDVLRQLLELGLDPNAYSKALQQGNPSIRKQSRKGWLLPPLACAMSQQFYDKAELLIDHGADLRPIYRRKQHITLVNATRSMKCTLIVKMLNSGFDVNEKSDAGETPLSVAVTDGNAEVAELLLCHGADPSMRIGPFSSVLSLAIAKGYVEVANVLRKHGAKEKCEEMDVDEEDYLVGVVELLSSA</sequence>
<feature type="repeat" description="ANK" evidence="3">
    <location>
        <begin position="292"/>
        <end position="324"/>
    </location>
</feature>
<comment type="caution">
    <text evidence="4">The sequence shown here is derived from an EMBL/GenBank/DDBJ whole genome shotgun (WGS) entry which is preliminary data.</text>
</comment>
<feature type="repeat" description="ANK" evidence="3">
    <location>
        <begin position="159"/>
        <end position="191"/>
    </location>
</feature>
<proteinExistence type="predicted"/>
<name>A0A8H4HG87_9EURO</name>
<organism evidence="4 5">
    <name type="scientific">Aspergillus fumigatiaffinis</name>
    <dbReference type="NCBI Taxonomy" id="340414"/>
    <lineage>
        <taxon>Eukaryota</taxon>
        <taxon>Fungi</taxon>
        <taxon>Dikarya</taxon>
        <taxon>Ascomycota</taxon>
        <taxon>Pezizomycotina</taxon>
        <taxon>Eurotiomycetes</taxon>
        <taxon>Eurotiomycetidae</taxon>
        <taxon>Eurotiales</taxon>
        <taxon>Aspergillaceae</taxon>
        <taxon>Aspergillus</taxon>
        <taxon>Aspergillus subgen. Fumigati</taxon>
    </lineage>
</organism>
<dbReference type="InterPro" id="IPR002110">
    <property type="entry name" value="Ankyrin_rpt"/>
</dbReference>
<evidence type="ECO:0000313" key="4">
    <source>
        <dbReference type="EMBL" id="KAF4242934.1"/>
    </source>
</evidence>
<keyword evidence="2 3" id="KW-0040">ANK repeat</keyword>